<dbReference type="SUPFAM" id="SSF109604">
    <property type="entry name" value="HD-domain/PDEase-like"/>
    <property type="match status" value="1"/>
</dbReference>
<protein>
    <submittedName>
        <fullName evidence="2">HD phosphohydrolase</fullName>
    </submittedName>
</protein>
<evidence type="ECO:0000259" key="1">
    <source>
        <dbReference type="SMART" id="SM00471"/>
    </source>
</evidence>
<dbReference type="EMBL" id="MT418680">
    <property type="protein sequence ID" value="QKF93858.1"/>
    <property type="molecule type" value="Genomic_DNA"/>
</dbReference>
<sequence length="453" mass="53203">MDILKYFKEIYDPIHGSYIKVTYLAMLIIDSPLFQRLRYLHQLGTCHFVFPSGTHTRFEHSIGTYYLTGRVLDSIKLNSDPVVVSSCLKDIPELKKYYINREITLDPYICELIKIAGLCHDIGHGPFSHVFDDIFLKNIGNGKSPFECHEVRSEHILKYIIKNNEILKNIITSDQIEFILTLINPSKKNNGFIYQIVSNGFNSIDVDKFDYLCRDTHYLGLKYSIDANRLIEDMKVIDNKICFPDKIQYEIISLFKTRYRLHKQIYCHKAVISIQYMINDIMFLLNDLIGIYDSIKDPVKFTDLTEDYIITYLKILYKNINNYDDVNKDKIKKAYNLWERVTNRDLYKLIYASVSRNPVDFNQILNGIDMDKIILYKSKIGFVSGSKDNPLNNVFYYNKNSSNNCAKEAVENVSYLVPKIYQEHIYMIFIKNRNDTETENKLKQNLVMINEHK</sequence>
<proteinExistence type="predicted"/>
<evidence type="ECO:0000313" key="3">
    <source>
        <dbReference type="Proteomes" id="UP001162001"/>
    </source>
</evidence>
<dbReference type="Gene3D" id="3.30.70.2760">
    <property type="match status" value="1"/>
</dbReference>
<gene>
    <name evidence="2" type="ORF">Fadolivirus_1_400</name>
</gene>
<dbReference type="SMART" id="SM00471">
    <property type="entry name" value="HDc"/>
    <property type="match status" value="1"/>
</dbReference>
<name>A0A7D3R1K3_9VIRU</name>
<organism evidence="2 3">
    <name type="scientific">Fadolivirus FV1/VV64</name>
    <dbReference type="NCBI Taxonomy" id="3070911"/>
    <lineage>
        <taxon>Viruses</taxon>
        <taxon>Varidnaviria</taxon>
        <taxon>Bamfordvirae</taxon>
        <taxon>Nucleocytoviricota</taxon>
        <taxon>Megaviricetes</taxon>
        <taxon>Imitervirales</taxon>
        <taxon>Mimiviridae</taxon>
        <taxon>Klosneuvirinae</taxon>
        <taxon>Fadolivirus</taxon>
        <taxon>Fadolivirus algeromassiliense</taxon>
    </lineage>
</organism>
<dbReference type="InterPro" id="IPR006674">
    <property type="entry name" value="HD_domain"/>
</dbReference>
<dbReference type="GO" id="GO:0008832">
    <property type="term" value="F:dGTPase activity"/>
    <property type="evidence" value="ECO:0007669"/>
    <property type="project" value="TreeGrafter"/>
</dbReference>
<dbReference type="Gene3D" id="1.10.3210.10">
    <property type="entry name" value="Hypothetical protein af1432"/>
    <property type="match status" value="1"/>
</dbReference>
<keyword evidence="3" id="KW-1185">Reference proteome</keyword>
<feature type="domain" description="HD/PDEase" evidence="1">
    <location>
        <begin position="53"/>
        <end position="221"/>
    </location>
</feature>
<dbReference type="InterPro" id="IPR003607">
    <property type="entry name" value="HD/PDEase_dom"/>
</dbReference>
<reference evidence="2 3" key="1">
    <citation type="submission" date="2020-04" db="EMBL/GenBank/DDBJ databases">
        <title>Advantages and limits of metagenomic assembly and binning of a giant virus.</title>
        <authorList>
            <person name="Schulz F."/>
            <person name="Andreani J."/>
            <person name="Francis R."/>
            <person name="Boudjemaa H."/>
            <person name="Bou Khalil J.Y."/>
            <person name="Lee J."/>
            <person name="La Scola B."/>
            <person name="Woyke T."/>
        </authorList>
    </citation>
    <scope>NUCLEOTIDE SEQUENCE [LARGE SCALE GENOMIC DNA]</scope>
    <source>
        <strain evidence="2 3">FV1/VV64</strain>
    </source>
</reference>
<dbReference type="PANTHER" id="PTHR11373">
    <property type="entry name" value="DEOXYNUCLEOSIDE TRIPHOSPHATE TRIPHOSPHOHYDROLASE"/>
    <property type="match status" value="1"/>
</dbReference>
<dbReference type="Proteomes" id="UP001162001">
    <property type="component" value="Segment"/>
</dbReference>
<dbReference type="Pfam" id="PF01966">
    <property type="entry name" value="HD"/>
    <property type="match status" value="1"/>
</dbReference>
<dbReference type="GO" id="GO:0006203">
    <property type="term" value="P:dGTP catabolic process"/>
    <property type="evidence" value="ECO:0007669"/>
    <property type="project" value="TreeGrafter"/>
</dbReference>
<accession>A0A7D3R1K3</accession>
<dbReference type="PANTHER" id="PTHR11373:SF4">
    <property type="entry name" value="DEOXYNUCLEOSIDE TRIPHOSPHATE TRIPHOSPHOHYDROLASE SAMHD1"/>
    <property type="match status" value="1"/>
</dbReference>
<dbReference type="InterPro" id="IPR050135">
    <property type="entry name" value="dGTPase-like"/>
</dbReference>
<dbReference type="CDD" id="cd00077">
    <property type="entry name" value="HDc"/>
    <property type="match status" value="1"/>
</dbReference>
<evidence type="ECO:0000313" key="2">
    <source>
        <dbReference type="EMBL" id="QKF93858.1"/>
    </source>
</evidence>